<accession>A0AAV4N4R8</accession>
<keyword evidence="2" id="KW-1185">Reference proteome</keyword>
<evidence type="ECO:0000313" key="1">
    <source>
        <dbReference type="EMBL" id="GIX79822.1"/>
    </source>
</evidence>
<name>A0AAV4N4R8_CAEEX</name>
<comment type="caution">
    <text evidence="1">The sequence shown here is derived from an EMBL/GenBank/DDBJ whole genome shotgun (WGS) entry which is preliminary data.</text>
</comment>
<proteinExistence type="predicted"/>
<dbReference type="Proteomes" id="UP001054945">
    <property type="component" value="Unassembled WGS sequence"/>
</dbReference>
<gene>
    <name evidence="1" type="ORF">CEXT_119471</name>
</gene>
<organism evidence="1 2">
    <name type="scientific">Caerostris extrusa</name>
    <name type="common">Bark spider</name>
    <name type="synonym">Caerostris bankana</name>
    <dbReference type="NCBI Taxonomy" id="172846"/>
    <lineage>
        <taxon>Eukaryota</taxon>
        <taxon>Metazoa</taxon>
        <taxon>Ecdysozoa</taxon>
        <taxon>Arthropoda</taxon>
        <taxon>Chelicerata</taxon>
        <taxon>Arachnida</taxon>
        <taxon>Araneae</taxon>
        <taxon>Araneomorphae</taxon>
        <taxon>Entelegynae</taxon>
        <taxon>Araneoidea</taxon>
        <taxon>Araneidae</taxon>
        <taxon>Caerostris</taxon>
    </lineage>
</organism>
<dbReference type="EMBL" id="BPLR01020538">
    <property type="protein sequence ID" value="GIX79822.1"/>
    <property type="molecule type" value="Genomic_DNA"/>
</dbReference>
<reference evidence="1 2" key="1">
    <citation type="submission" date="2021-06" db="EMBL/GenBank/DDBJ databases">
        <title>Caerostris extrusa draft genome.</title>
        <authorList>
            <person name="Kono N."/>
            <person name="Arakawa K."/>
        </authorList>
    </citation>
    <scope>NUCLEOTIDE SEQUENCE [LARGE SCALE GENOMIC DNA]</scope>
</reference>
<sequence length="115" mass="12791">MSEGPEKPWAAVEPPDNKFGGRITLSLSHPGHPRSREREDVAQLKSPGREISALILVILWFCLTNGKVRCWYAEVCSVMESLSASVLPKSQPSGGHEGSGFRDEFNTLEFFAPFW</sequence>
<dbReference type="AlphaFoldDB" id="A0AAV4N4R8"/>
<protein>
    <submittedName>
        <fullName evidence="1">Uncharacterized protein</fullName>
    </submittedName>
</protein>
<evidence type="ECO:0000313" key="2">
    <source>
        <dbReference type="Proteomes" id="UP001054945"/>
    </source>
</evidence>